<dbReference type="EMBL" id="CP002156">
    <property type="protein sequence ID" value="ADM10424.1"/>
    <property type="molecule type" value="Genomic_DNA"/>
</dbReference>
<feature type="transmembrane region" description="Helical" evidence="1">
    <location>
        <begin position="169"/>
        <end position="186"/>
    </location>
</feature>
<keyword evidence="3" id="KW-1185">Reference proteome</keyword>
<feature type="transmembrane region" description="Helical" evidence="1">
    <location>
        <begin position="273"/>
        <end position="294"/>
    </location>
</feature>
<accession>E0TDX5</accession>
<evidence type="ECO:0000313" key="3">
    <source>
        <dbReference type="Proteomes" id="UP000001302"/>
    </source>
</evidence>
<reference evidence="2 3" key="2">
    <citation type="journal article" date="2011" name="J. Bacteriol.">
        <title>Complete genome sequence of strain HTCC2503T of Parvularcula bermudensis, the type species of the order "Parvularculales" in the class Alphaproteobacteria.</title>
        <authorList>
            <person name="Oh H.M."/>
            <person name="Kang I."/>
            <person name="Vergin K.L."/>
            <person name="Kang D."/>
            <person name="Rhee K.H."/>
            <person name="Giovannoni S.J."/>
            <person name="Cho J.C."/>
        </authorList>
    </citation>
    <scope>NUCLEOTIDE SEQUENCE [LARGE SCALE GENOMIC DNA]</scope>
    <source>
        <strain evidence="3">ATCC BAA-594 / HTCC2503 / KCTC 12087</strain>
    </source>
</reference>
<feature type="transmembrane region" description="Helical" evidence="1">
    <location>
        <begin position="99"/>
        <end position="118"/>
    </location>
</feature>
<feature type="transmembrane region" description="Helical" evidence="1">
    <location>
        <begin position="322"/>
        <end position="338"/>
    </location>
</feature>
<feature type="transmembrane region" description="Helical" evidence="1">
    <location>
        <begin position="420"/>
        <end position="439"/>
    </location>
</feature>
<evidence type="ECO:0000256" key="1">
    <source>
        <dbReference type="SAM" id="Phobius"/>
    </source>
</evidence>
<dbReference type="KEGG" id="pbr:PB2503_11899"/>
<protein>
    <recommendedName>
        <fullName evidence="4">Glycosyltransferase RgtA/B/C/D-like domain-containing protein</fullName>
    </recommendedName>
</protein>
<evidence type="ECO:0000313" key="2">
    <source>
        <dbReference type="EMBL" id="ADM10424.1"/>
    </source>
</evidence>
<gene>
    <name evidence="2" type="ordered locus">PB2503_11899</name>
</gene>
<feature type="transmembrane region" description="Helical" evidence="1">
    <location>
        <begin position="192"/>
        <end position="208"/>
    </location>
</feature>
<organism evidence="2 3">
    <name type="scientific">Parvularcula bermudensis (strain ATCC BAA-594 / HTCC2503 / KCTC 12087)</name>
    <dbReference type="NCBI Taxonomy" id="314260"/>
    <lineage>
        <taxon>Bacteria</taxon>
        <taxon>Pseudomonadati</taxon>
        <taxon>Pseudomonadota</taxon>
        <taxon>Alphaproteobacteria</taxon>
        <taxon>Parvularculales</taxon>
        <taxon>Parvularculaceae</taxon>
        <taxon>Parvularcula</taxon>
    </lineage>
</organism>
<keyword evidence="1" id="KW-0472">Membrane</keyword>
<name>E0TDX5_PARBH</name>
<dbReference type="Proteomes" id="UP000001302">
    <property type="component" value="Chromosome"/>
</dbReference>
<dbReference type="STRING" id="314260.PB2503_11899"/>
<dbReference type="AlphaFoldDB" id="E0TDX5"/>
<feature type="transmembrane region" description="Helical" evidence="1">
    <location>
        <begin position="30"/>
        <end position="51"/>
    </location>
</feature>
<dbReference type="HOGENOM" id="CLU_454034_0_0_5"/>
<sequence length="601" mass="62739">MILSPPALRLGDRAFPIFPAKGEGGMMMSLAILGLSGLLAALYLPAGTYIVDEGTYGYLARRVLEGGRLNLDIQDHHTGLITYANAGAMALFGDDLLSLRVPLAVMMVGQTGLAMILLARLPAPYPLLGGLVAMAFSYGVWINPNPSWYAVFLSFGLAALLTTEGRLGVLPLAFAAGVVVGVIFGFRQSTAVFLALAVSCLIFLVPARDAAAPRPLAATWPARGIFVLAAGLIVYYALANLQSAGAVFFALGPLAIVLACARRVTLGPVETACRLAALCLGGTVALLPLVAIHLGQGSLGPWLHDILIAPLTLIDLPFFDDASYWLLPLAGLASLAAGDPMGLVIFGFWTSLLLAPLLVSGLAAAAILRGQIDVKTLSLPIIAGFHGLVAAHYEIPVYLLLTPALSLTALIAIAPRRCRAAAAALASFCAGIALLFVAGQPQAASLADQARLRPTVAVPMALAGALGGEGIVLPAHLVSQEAQTVAMITACTDPGEAIFAAPMSGHLYYLADRPAPFRYWGTAFGLTDETAIKTAIAQLTGPKAPAMIVLDPQDKYRTAALDTVLAESLPFYTPLGAIGARRLYLHSRRAPRDGCRLMETP</sequence>
<feature type="transmembrane region" description="Helical" evidence="1">
    <location>
        <begin position="345"/>
        <end position="368"/>
    </location>
</feature>
<reference evidence="3" key="1">
    <citation type="submission" date="2010-08" db="EMBL/GenBank/DDBJ databases">
        <title>Genome sequence of Parvularcula bermudensis HTCC2503.</title>
        <authorList>
            <person name="Kang D.-M."/>
            <person name="Oh H.-M."/>
            <person name="Cho J.-C."/>
        </authorList>
    </citation>
    <scope>NUCLEOTIDE SEQUENCE [LARGE SCALE GENOMIC DNA]</scope>
    <source>
        <strain evidence="3">ATCC BAA-594 / HTCC2503 / KCTC 12087</strain>
    </source>
</reference>
<proteinExistence type="predicted"/>
<dbReference type="OrthoDB" id="7605220at2"/>
<dbReference type="RefSeq" id="WP_013301398.1">
    <property type="nucleotide sequence ID" value="NC_014414.1"/>
</dbReference>
<feature type="transmembrane region" description="Helical" evidence="1">
    <location>
        <begin position="395"/>
        <end position="413"/>
    </location>
</feature>
<feature type="transmembrane region" description="Helical" evidence="1">
    <location>
        <begin position="244"/>
        <end position="261"/>
    </location>
</feature>
<evidence type="ECO:0008006" key="4">
    <source>
        <dbReference type="Google" id="ProtNLM"/>
    </source>
</evidence>
<feature type="transmembrane region" description="Helical" evidence="1">
    <location>
        <begin position="220"/>
        <end position="238"/>
    </location>
</feature>
<keyword evidence="1" id="KW-0812">Transmembrane</keyword>
<keyword evidence="1" id="KW-1133">Transmembrane helix</keyword>
<feature type="transmembrane region" description="Helical" evidence="1">
    <location>
        <begin position="147"/>
        <end position="162"/>
    </location>
</feature>